<keyword evidence="19" id="KW-1185">Reference proteome</keyword>
<keyword evidence="5" id="KW-0813">Transport</keyword>
<dbReference type="STRING" id="211586.SO_3225"/>
<evidence type="ECO:0000256" key="2">
    <source>
        <dbReference type="ARBA" id="ARBA00008936"/>
    </source>
</evidence>
<dbReference type="CDD" id="cd01136">
    <property type="entry name" value="ATPase_flagellum-secretory_path_III"/>
    <property type="match status" value="1"/>
</dbReference>
<proteinExistence type="inferred from homology"/>
<dbReference type="GO" id="GO:0030257">
    <property type="term" value="C:type III protein secretion system complex"/>
    <property type="evidence" value="ECO:0007669"/>
    <property type="project" value="InterPro"/>
</dbReference>
<evidence type="ECO:0000256" key="5">
    <source>
        <dbReference type="ARBA" id="ARBA00022448"/>
    </source>
</evidence>
<comment type="catalytic activity">
    <reaction evidence="16">
        <text>ATP + H2O + cellular proteinSide 1 = ADP + phosphate + cellular proteinSide 2.</text>
        <dbReference type="EC" id="7.4.2.8"/>
    </reaction>
</comment>
<dbReference type="Pfam" id="PF18269">
    <property type="entry name" value="T3SS_ATPase_C"/>
    <property type="match status" value="1"/>
</dbReference>
<dbReference type="PROSITE" id="PS50206">
    <property type="entry name" value="RHODANESE_3"/>
    <property type="match status" value="1"/>
</dbReference>
<gene>
    <name evidence="18" type="primary">fliI</name>
    <name evidence="18" type="ordered locus">SO_3225</name>
</gene>
<protein>
    <recommendedName>
        <fullName evidence="4">Flagellum-specific ATP synthase</fullName>
        <ecNumber evidence="3">7.1.2.2</ecNumber>
    </recommendedName>
</protein>
<dbReference type="KEGG" id="son:SO_3225"/>
<organism evidence="18 19">
    <name type="scientific">Shewanella oneidensis (strain ATCC 700550 / JCM 31522 / CIP 106686 / LMG 19005 / NCIMB 14063 / MR-1)</name>
    <dbReference type="NCBI Taxonomy" id="211586"/>
    <lineage>
        <taxon>Bacteria</taxon>
        <taxon>Pseudomonadati</taxon>
        <taxon>Pseudomonadota</taxon>
        <taxon>Gammaproteobacteria</taxon>
        <taxon>Alteromonadales</taxon>
        <taxon>Shewanellaceae</taxon>
        <taxon>Shewanella</taxon>
    </lineage>
</organism>
<reference evidence="18 19" key="4">
    <citation type="journal article" date="2011" name="BMC Genomics">
        <title>Genome-wide protein localization prediction strategies for gram negative bacteria.</title>
        <authorList>
            <person name="Romine M.F."/>
        </authorList>
    </citation>
    <scope>NUCLEOTIDE SEQUENCE [LARGE SCALE GENOMIC DNA]</scope>
    <source>
        <strain evidence="19">ATCC 700550 / JCM 31522 / CIP 106686 / LMG 19005 / NCIMB 14063 / MR-1</strain>
    </source>
</reference>
<dbReference type="GO" id="GO:0045259">
    <property type="term" value="C:proton-transporting ATP synthase complex"/>
    <property type="evidence" value="ECO:0000318"/>
    <property type="project" value="GO_Central"/>
</dbReference>
<name>Q8ECB8_SHEON</name>
<comment type="similarity">
    <text evidence="2">Belongs to the ATPase alpha/beta chains family.</text>
</comment>
<dbReference type="Proteomes" id="UP000008186">
    <property type="component" value="Chromosome"/>
</dbReference>
<evidence type="ECO:0000256" key="1">
    <source>
        <dbReference type="ARBA" id="ARBA00004496"/>
    </source>
</evidence>
<dbReference type="InterPro" id="IPR020003">
    <property type="entry name" value="ATPase_a/bsu_AS"/>
</dbReference>
<evidence type="ECO:0000256" key="13">
    <source>
        <dbReference type="ARBA" id="ARBA00023065"/>
    </source>
</evidence>
<accession>Q8ECB8</accession>
<dbReference type="BioCyc" id="SONE211586:G1GMP-3004-MONOMER"/>
<dbReference type="InterPro" id="IPR020005">
    <property type="entry name" value="FliI_clade1"/>
</dbReference>
<evidence type="ECO:0000256" key="7">
    <source>
        <dbReference type="ARBA" id="ARBA00022741"/>
    </source>
</evidence>
<evidence type="ECO:0000256" key="16">
    <source>
        <dbReference type="ARBA" id="ARBA00034006"/>
    </source>
</evidence>
<dbReference type="HOGENOM" id="CLU_022398_5_1_6"/>
<dbReference type="CDD" id="cd18117">
    <property type="entry name" value="ATP-synt_flagellum-secretory_path_III_N"/>
    <property type="match status" value="1"/>
</dbReference>
<dbReference type="FunFam" id="3.40.50.12240:FF:000002">
    <property type="entry name" value="Flagellum-specific ATP synthase FliI"/>
    <property type="match status" value="1"/>
</dbReference>
<dbReference type="GO" id="GO:0071973">
    <property type="term" value="P:bacterial-type flagellum-dependent cell motility"/>
    <property type="evidence" value="ECO:0007669"/>
    <property type="project" value="InterPro"/>
</dbReference>
<keyword evidence="10" id="KW-0067">ATP-binding</keyword>
<feature type="domain" description="Rhodanese" evidence="17">
    <location>
        <begin position="238"/>
        <end position="274"/>
    </location>
</feature>
<keyword evidence="7" id="KW-0547">Nucleotide-binding</keyword>
<comment type="subcellular location">
    <subcellularLocation>
        <location evidence="1">Cytoplasm</location>
    </subcellularLocation>
</comment>
<dbReference type="InterPro" id="IPR000194">
    <property type="entry name" value="ATPase_F1/V1/A1_a/bsu_nucl-bd"/>
</dbReference>
<dbReference type="EMBL" id="AE014299">
    <property type="protein sequence ID" value="AAN56224.1"/>
    <property type="molecule type" value="Genomic_DNA"/>
</dbReference>
<dbReference type="PANTHER" id="PTHR15184:SF81">
    <property type="entry name" value="FLAGELLUM-SPECIFIC ATP SYNTHASE"/>
    <property type="match status" value="1"/>
</dbReference>
<dbReference type="InterPro" id="IPR003593">
    <property type="entry name" value="AAA+_ATPase"/>
</dbReference>
<evidence type="ECO:0000256" key="10">
    <source>
        <dbReference type="ARBA" id="ARBA00022840"/>
    </source>
</evidence>
<dbReference type="NCBIfam" id="TIGR03496">
    <property type="entry name" value="FliI_clade1"/>
    <property type="match status" value="1"/>
</dbReference>
<dbReference type="InterPro" id="IPR040627">
    <property type="entry name" value="T3SS_ATPase_C"/>
</dbReference>
<dbReference type="PhylomeDB" id="Q8ECB8"/>
<evidence type="ECO:0000256" key="6">
    <source>
        <dbReference type="ARBA" id="ARBA00022490"/>
    </source>
</evidence>
<dbReference type="AlphaFoldDB" id="Q8ECB8"/>
<dbReference type="InterPro" id="IPR005714">
    <property type="entry name" value="ATPase_T3SS_FliI/YscN"/>
</dbReference>
<evidence type="ECO:0000256" key="15">
    <source>
        <dbReference type="ARBA" id="ARBA00023310"/>
    </source>
</evidence>
<keyword evidence="9" id="KW-1005">Bacterial flagellum biogenesis</keyword>
<dbReference type="GO" id="GO:0005524">
    <property type="term" value="F:ATP binding"/>
    <property type="evidence" value="ECO:0007669"/>
    <property type="project" value="UniProtKB-KW"/>
</dbReference>
<dbReference type="GO" id="GO:0008564">
    <property type="term" value="F:protein-exporting ATPase activity"/>
    <property type="evidence" value="ECO:0007669"/>
    <property type="project" value="UniProtKB-EC"/>
</dbReference>
<keyword evidence="13" id="KW-0406">Ion transport</keyword>
<dbReference type="NCBIfam" id="TIGR01026">
    <property type="entry name" value="fliI_yscN"/>
    <property type="match status" value="1"/>
</dbReference>
<dbReference type="GO" id="GO:0005737">
    <property type="term" value="C:cytoplasm"/>
    <property type="evidence" value="ECO:0007669"/>
    <property type="project" value="UniProtKB-SubCell"/>
</dbReference>
<dbReference type="RefSeq" id="WP_011073109.1">
    <property type="nucleotide sequence ID" value="NC_004347.2"/>
</dbReference>
<evidence type="ECO:0000313" key="19">
    <source>
        <dbReference type="Proteomes" id="UP000008186"/>
    </source>
</evidence>
<evidence type="ECO:0000256" key="8">
    <source>
        <dbReference type="ARBA" id="ARBA00022781"/>
    </source>
</evidence>
<dbReference type="eggNOG" id="COG1157">
    <property type="taxonomic scope" value="Bacteria"/>
</dbReference>
<dbReference type="GO" id="GO:0030254">
    <property type="term" value="P:protein secretion by the type III secretion system"/>
    <property type="evidence" value="ECO:0007669"/>
    <property type="project" value="InterPro"/>
</dbReference>
<evidence type="ECO:0000313" key="18">
    <source>
        <dbReference type="EMBL" id="AAN56224.1"/>
    </source>
</evidence>
<keyword evidence="6" id="KW-0963">Cytoplasm</keyword>
<keyword evidence="18" id="KW-0282">Flagellum</keyword>
<dbReference type="EC" id="7.1.2.2" evidence="3"/>
<keyword evidence="8" id="KW-0375">Hydrogen ion transport</keyword>
<dbReference type="GO" id="GO:0015986">
    <property type="term" value="P:proton motive force-driven ATP synthesis"/>
    <property type="evidence" value="ECO:0007669"/>
    <property type="project" value="GOC"/>
</dbReference>
<keyword evidence="18" id="KW-0378">Hydrolase</keyword>
<keyword evidence="18" id="KW-0969">Cilium</keyword>
<dbReference type="GO" id="GO:0016887">
    <property type="term" value="F:ATP hydrolysis activity"/>
    <property type="evidence" value="ECO:0007669"/>
    <property type="project" value="InterPro"/>
</dbReference>
<dbReference type="PANTHER" id="PTHR15184">
    <property type="entry name" value="ATP SYNTHASE"/>
    <property type="match status" value="1"/>
</dbReference>
<dbReference type="OrthoDB" id="9148544at2"/>
<keyword evidence="18" id="KW-0966">Cell projection</keyword>
<keyword evidence="12" id="KW-1278">Translocase</keyword>
<dbReference type="InterPro" id="IPR050053">
    <property type="entry name" value="ATPase_alpha/beta_chains"/>
</dbReference>
<dbReference type="SMART" id="SM00382">
    <property type="entry name" value="AAA"/>
    <property type="match status" value="1"/>
</dbReference>
<evidence type="ECO:0000256" key="14">
    <source>
        <dbReference type="ARBA" id="ARBA00023225"/>
    </source>
</evidence>
<dbReference type="PATRIC" id="fig|211586.12.peg.3130"/>
<dbReference type="Pfam" id="PF00006">
    <property type="entry name" value="ATP-synt_ab"/>
    <property type="match status" value="1"/>
</dbReference>
<reference evidence="18 19" key="1">
    <citation type="journal article" date="2002" name="Nat. Biotechnol.">
        <title>Genome sequence of the dissimilatory metal ion-reducing bacterium Shewanella oneidensis.</title>
        <authorList>
            <person name="Heidelberg J.F."/>
            <person name="Paulsen I.T."/>
            <person name="Nelson K.E."/>
            <person name="Gaidos E.J."/>
            <person name="Nelson W.C."/>
            <person name="Read T.D."/>
            <person name="Eisen J.A."/>
            <person name="Seshadri R."/>
            <person name="Ward N."/>
            <person name="Methe B."/>
            <person name="Clayton R.A."/>
            <person name="Meyer T."/>
            <person name="Tsapin A."/>
            <person name="Scott J."/>
            <person name="Beanan M."/>
            <person name="Brinkac L."/>
            <person name="Daugherty S."/>
            <person name="DeBoy R.T."/>
            <person name="Dodson R.J."/>
            <person name="Durkin A.S."/>
            <person name="Haft D.H."/>
            <person name="Kolonay J.F."/>
            <person name="Madupu R."/>
            <person name="Peterson J.D."/>
            <person name="Umayam L.A."/>
            <person name="White O."/>
            <person name="Wolf A.M."/>
            <person name="Vamathevan J."/>
            <person name="Weidman J."/>
            <person name="Impraim M."/>
            <person name="Lee K."/>
            <person name="Berry K."/>
            <person name="Lee C."/>
            <person name="Mueller J."/>
            <person name="Khouri H."/>
            <person name="Gill J."/>
            <person name="Utterback T.R."/>
            <person name="McDonald L.A."/>
            <person name="Feldblyum T.V."/>
            <person name="Smith H.O."/>
            <person name="Venter J.C."/>
            <person name="Nealson K.H."/>
            <person name="Fraser C.M."/>
        </authorList>
    </citation>
    <scope>NUCLEOTIDE SEQUENCE [LARGE SCALE GENOMIC DNA]</scope>
    <source>
        <strain evidence="19">ATCC 700550 / JCM 31522 / CIP 106686 / LMG 19005 / NCIMB 14063 / MR-1</strain>
    </source>
</reference>
<dbReference type="InterPro" id="IPR001763">
    <property type="entry name" value="Rhodanese-like_dom"/>
</dbReference>
<dbReference type="SUPFAM" id="SSF52540">
    <property type="entry name" value="P-loop containing nucleoside triphosphate hydrolases"/>
    <property type="match status" value="1"/>
</dbReference>
<dbReference type="Gene3D" id="3.40.50.12240">
    <property type="match status" value="1"/>
</dbReference>
<dbReference type="PROSITE" id="PS00152">
    <property type="entry name" value="ATPASE_ALPHA_BETA"/>
    <property type="match status" value="1"/>
</dbReference>
<keyword evidence="14" id="KW-1006">Bacterial flagellum protein export</keyword>
<dbReference type="InterPro" id="IPR027417">
    <property type="entry name" value="P-loop_NTPase"/>
</dbReference>
<dbReference type="PaxDb" id="211586-SO_3225"/>
<evidence type="ECO:0000256" key="3">
    <source>
        <dbReference type="ARBA" id="ARBA00012473"/>
    </source>
</evidence>
<sequence length="445" mass="47845">MHNRRHQLQNKLNHYIDKVPPFRAVASGQLVRVVGLTLEASGCRAPVGSLCSIETMVGELIAEVVGFDDELLYLMPIEELRGVLPGARVVPLGEQAGLNVGLSLLGRVLDGNGVPLDGLGALSTEQQAPRHSNAINPLSRRAITEPLDVGVRAINAMLTVGKGQRMGLFAGSGVGKSVLLGMMTRGTTADIIVVGLVGERGREVKEFIEEILGEKGRARSVVVAAPADTSPLMRLRACETSTRIAEYFRDLGYNVLLLMDSLTRYAQAQREIALAVGEPPATKGYPPSVFAKLPRLVERAGNGGPGQGSITAFYTVLTEGDDQQDPIADASRAILDGHIVLSRSLADSGHYPAIDIEASISRVAPMVISNEHLEAMRRVKQTYSLYQQNKDLISIGAYAQGSDPRIDNAIRLQPAMNAFLRQTMRDAFSFADSQVMLGQLAAQCK</sequence>
<reference evidence="18 19" key="2">
    <citation type="journal article" date="2005" name="Proteomics">
        <title>Global detection and characterization of hypothetical proteins in Shewanella oneidensis MR-1 using LC-MS based proteomics.</title>
        <authorList>
            <person name="Elias D.A."/>
            <person name="Monroe M.E."/>
            <person name="Marshall M.J."/>
            <person name="Romine M.F."/>
            <person name="Belieav A.S."/>
            <person name="Fredrickson J.K."/>
            <person name="Anderson G.A."/>
            <person name="Smith R.D."/>
            <person name="Lipton M.S."/>
        </authorList>
    </citation>
    <scope>NUCLEOTIDE SEQUENCE [LARGE SCALE GENOMIC DNA]</scope>
    <source>
        <strain evidence="19">ATCC 700550 / JCM 31522 / CIP 106686 / LMG 19005 / NCIMB 14063 / MR-1</strain>
    </source>
</reference>
<keyword evidence="11" id="KW-0653">Protein transport</keyword>
<evidence type="ECO:0000256" key="9">
    <source>
        <dbReference type="ARBA" id="ARBA00022795"/>
    </source>
</evidence>
<evidence type="ECO:0000256" key="4">
    <source>
        <dbReference type="ARBA" id="ARBA00020580"/>
    </source>
</evidence>
<dbReference type="GO" id="GO:0044780">
    <property type="term" value="P:bacterial-type flagellum assembly"/>
    <property type="evidence" value="ECO:0007669"/>
    <property type="project" value="InterPro"/>
</dbReference>
<keyword evidence="15" id="KW-0066">ATP synthesis</keyword>
<evidence type="ECO:0000259" key="17">
    <source>
        <dbReference type="PROSITE" id="PS50206"/>
    </source>
</evidence>
<reference evidence="18 19" key="3">
    <citation type="journal article" date="2008" name="Appl. Environ. Microbiol.">
        <title>Identification of mobile elements and pseudogenes in the Shewanella oneidensis MR-1 genome.</title>
        <authorList>
            <person name="Romine M.F."/>
            <person name="Carlson T.S."/>
            <person name="Norbeck A.D."/>
            <person name="McCue L.A."/>
            <person name="Lipton M.S."/>
        </authorList>
    </citation>
    <scope>NUCLEOTIDE SEQUENCE [LARGE SCALE GENOMIC DNA]</scope>
    <source>
        <strain evidence="19">ATCC 700550 / JCM 31522 / CIP 106686 / LMG 19005 / NCIMB 14063 / MR-1</strain>
    </source>
</reference>
<dbReference type="GO" id="GO:1902600">
    <property type="term" value="P:proton transmembrane transport"/>
    <property type="evidence" value="ECO:0007669"/>
    <property type="project" value="UniProtKB-KW"/>
</dbReference>
<evidence type="ECO:0000256" key="11">
    <source>
        <dbReference type="ARBA" id="ARBA00022927"/>
    </source>
</evidence>
<evidence type="ECO:0000256" key="12">
    <source>
        <dbReference type="ARBA" id="ARBA00022967"/>
    </source>
</evidence>